<dbReference type="KEGG" id="bpf:BpOF4_05160"/>
<name>D3FY71_ALKPO</name>
<dbReference type="PANTHER" id="PTHR43158">
    <property type="entry name" value="SKFA PEPTIDE EXPORT ATP-BINDING PROTEIN SKFE"/>
    <property type="match status" value="1"/>
</dbReference>
<dbReference type="PANTHER" id="PTHR43158:SF5">
    <property type="entry name" value="ABC TRANSPORTER, ATP-BINDING PROTEIN"/>
    <property type="match status" value="1"/>
</dbReference>
<gene>
    <name evidence="4" type="ordered locus">BpOF4_05160</name>
</gene>
<dbReference type="GO" id="GO:0016887">
    <property type="term" value="F:ATP hydrolysis activity"/>
    <property type="evidence" value="ECO:0007669"/>
    <property type="project" value="InterPro"/>
</dbReference>
<evidence type="ECO:0000313" key="5">
    <source>
        <dbReference type="Proteomes" id="UP000001544"/>
    </source>
</evidence>
<evidence type="ECO:0000313" key="4">
    <source>
        <dbReference type="EMBL" id="ADC49094.1"/>
    </source>
</evidence>
<dbReference type="eggNOG" id="COG1131">
    <property type="taxonomic scope" value="Bacteria"/>
</dbReference>
<sequence length="291" mass="32096">MSTNIVLNDVSKRIKKETIIDSISCTFEENRIYGLLGRNGAGKTTLMKLMTGQSLPSAGSILIDGETPFDNPAIQSKICFIKESGNFKAAMKVKDVLKIAPAYFPMLDQDAAMEYLNIFNLPLEKKVSQLSKGMTSALGISIGIASRAPLTIFDEPYIGMDAAARQTFYDLLLDDYTTHPRTIILSTHLIDEVSNLFQDIHLINHGRLALTESVEALKEKTYVLRGSKEAIAPLLNEVKLLSESSFIGEYSATVYDPDLVLDALPPSIEKKTLTLQQSMVMLTDGKKEARI</sequence>
<dbReference type="SMART" id="SM00382">
    <property type="entry name" value="AAA"/>
    <property type="match status" value="1"/>
</dbReference>
<evidence type="ECO:0000256" key="1">
    <source>
        <dbReference type="ARBA" id="ARBA00022741"/>
    </source>
</evidence>
<evidence type="ECO:0000259" key="3">
    <source>
        <dbReference type="PROSITE" id="PS50893"/>
    </source>
</evidence>
<proteinExistence type="predicted"/>
<dbReference type="AlphaFoldDB" id="D3FY71"/>
<reference evidence="4 5" key="1">
    <citation type="journal article" date="2011" name="Environ. Microbiol.">
        <title>Genome of alkaliphilic Bacillus pseudofirmus OF4 reveals adaptations that support the ability to grow in an external pH range from 7.5 to 11.4.</title>
        <authorList>
            <person name="Janto B."/>
            <person name="Ahmed A."/>
            <person name="Ito M."/>
            <person name="Liu J."/>
            <person name="Hicks D.B."/>
            <person name="Pagni S."/>
            <person name="Fackelmayer O.J."/>
            <person name="Smith T.A."/>
            <person name="Earl J."/>
            <person name="Elbourne L.D."/>
            <person name="Hassan K."/>
            <person name="Paulsen I.T."/>
            <person name="Kolsto A.B."/>
            <person name="Tourasse N.J."/>
            <person name="Ehrlich G.D."/>
            <person name="Boissy R."/>
            <person name="Ivey D.M."/>
            <person name="Li G."/>
            <person name="Xue Y."/>
            <person name="Ma Y."/>
            <person name="Hu F.Z."/>
            <person name="Krulwich T.A."/>
        </authorList>
    </citation>
    <scope>NUCLEOTIDE SEQUENCE [LARGE SCALE GENOMIC DNA]</scope>
    <source>
        <strain evidence="5">ATCC BAA-2126 / JCM 17055 / OF4</strain>
    </source>
</reference>
<dbReference type="EMBL" id="CP001878">
    <property type="protein sequence ID" value="ADC49094.1"/>
    <property type="molecule type" value="Genomic_DNA"/>
</dbReference>
<dbReference type="CDD" id="cd03230">
    <property type="entry name" value="ABC_DR_subfamily_A"/>
    <property type="match status" value="1"/>
</dbReference>
<dbReference type="GO" id="GO:0005524">
    <property type="term" value="F:ATP binding"/>
    <property type="evidence" value="ECO:0007669"/>
    <property type="project" value="UniProtKB-KW"/>
</dbReference>
<dbReference type="PROSITE" id="PS50893">
    <property type="entry name" value="ABC_TRANSPORTER_2"/>
    <property type="match status" value="1"/>
</dbReference>
<feature type="domain" description="ABC transporter" evidence="3">
    <location>
        <begin position="5"/>
        <end position="230"/>
    </location>
</feature>
<protein>
    <submittedName>
        <fullName evidence="4">ABC transporter ATP-binding protein</fullName>
    </submittedName>
</protein>
<dbReference type="Pfam" id="PF00005">
    <property type="entry name" value="ABC_tran"/>
    <property type="match status" value="1"/>
</dbReference>
<keyword evidence="2 4" id="KW-0067">ATP-binding</keyword>
<dbReference type="HOGENOM" id="CLU_000604_1_2_9"/>
<keyword evidence="5" id="KW-1185">Reference proteome</keyword>
<keyword evidence="1" id="KW-0547">Nucleotide-binding</keyword>
<dbReference type="InterPro" id="IPR027417">
    <property type="entry name" value="P-loop_NTPase"/>
</dbReference>
<dbReference type="InterPro" id="IPR003593">
    <property type="entry name" value="AAA+_ATPase"/>
</dbReference>
<dbReference type="STRING" id="398511.BpOF4_05160"/>
<dbReference type="Proteomes" id="UP000001544">
    <property type="component" value="Chromosome"/>
</dbReference>
<dbReference type="SUPFAM" id="SSF52540">
    <property type="entry name" value="P-loop containing nucleoside triphosphate hydrolases"/>
    <property type="match status" value="1"/>
</dbReference>
<organism evidence="4 5">
    <name type="scientific">Alkalihalophilus pseudofirmus (strain ATCC BAA-2126 / JCM 17055 / OF4)</name>
    <name type="common">Bacillus pseudofirmus</name>
    <dbReference type="NCBI Taxonomy" id="398511"/>
    <lineage>
        <taxon>Bacteria</taxon>
        <taxon>Bacillati</taxon>
        <taxon>Bacillota</taxon>
        <taxon>Bacilli</taxon>
        <taxon>Bacillales</taxon>
        <taxon>Bacillaceae</taxon>
        <taxon>Alkalihalophilus</taxon>
    </lineage>
</organism>
<evidence type="ECO:0000256" key="2">
    <source>
        <dbReference type="ARBA" id="ARBA00022840"/>
    </source>
</evidence>
<dbReference type="RefSeq" id="WP_012960367.1">
    <property type="nucleotide sequence ID" value="NC_013791.2"/>
</dbReference>
<dbReference type="InterPro" id="IPR003439">
    <property type="entry name" value="ABC_transporter-like_ATP-bd"/>
</dbReference>
<accession>D3FY71</accession>
<dbReference type="Gene3D" id="3.40.50.300">
    <property type="entry name" value="P-loop containing nucleotide triphosphate hydrolases"/>
    <property type="match status" value="1"/>
</dbReference>